<evidence type="ECO:0000256" key="1">
    <source>
        <dbReference type="ARBA" id="ARBA00022468"/>
    </source>
</evidence>
<dbReference type="PANTHER" id="PTHR24113">
    <property type="entry name" value="RAN GTPASE-ACTIVATING PROTEIN 1"/>
    <property type="match status" value="1"/>
</dbReference>
<keyword evidence="1" id="KW-0343">GTPase activation</keyword>
<dbReference type="InterPro" id="IPR027038">
    <property type="entry name" value="RanGap"/>
</dbReference>
<dbReference type="Proteomes" id="UP001595758">
    <property type="component" value="Unassembled WGS sequence"/>
</dbReference>
<gene>
    <name evidence="4" type="ORF">ACFORL_11790</name>
</gene>
<dbReference type="SUPFAM" id="SSF52047">
    <property type="entry name" value="RNI-like"/>
    <property type="match status" value="1"/>
</dbReference>
<name>A0ABV8CHP2_9GAMM</name>
<evidence type="ECO:0000313" key="5">
    <source>
        <dbReference type="Proteomes" id="UP001595758"/>
    </source>
</evidence>
<evidence type="ECO:0000313" key="4">
    <source>
        <dbReference type="EMBL" id="MFC3909752.1"/>
    </source>
</evidence>
<keyword evidence="5" id="KW-1185">Reference proteome</keyword>
<dbReference type="RefSeq" id="WP_382344269.1">
    <property type="nucleotide sequence ID" value="NZ_JBHSAB010000029.1"/>
</dbReference>
<keyword evidence="3" id="KW-0677">Repeat</keyword>
<evidence type="ECO:0008006" key="6">
    <source>
        <dbReference type="Google" id="ProtNLM"/>
    </source>
</evidence>
<dbReference type="Gene3D" id="3.80.10.10">
    <property type="entry name" value="Ribonuclease Inhibitor"/>
    <property type="match status" value="2"/>
</dbReference>
<dbReference type="EMBL" id="JBHSAB010000029">
    <property type="protein sequence ID" value="MFC3909752.1"/>
    <property type="molecule type" value="Genomic_DNA"/>
</dbReference>
<evidence type="ECO:0000256" key="3">
    <source>
        <dbReference type="ARBA" id="ARBA00022737"/>
    </source>
</evidence>
<reference evidence="5" key="1">
    <citation type="journal article" date="2019" name="Int. J. Syst. Evol. Microbiol.">
        <title>The Global Catalogue of Microorganisms (GCM) 10K type strain sequencing project: providing services to taxonomists for standard genome sequencing and annotation.</title>
        <authorList>
            <consortium name="The Broad Institute Genomics Platform"/>
            <consortium name="The Broad Institute Genome Sequencing Center for Infectious Disease"/>
            <person name="Wu L."/>
            <person name="Ma J."/>
        </authorList>
    </citation>
    <scope>NUCLEOTIDE SEQUENCE [LARGE SCALE GENOMIC DNA]</scope>
    <source>
        <strain evidence="5">CCUG 59858</strain>
    </source>
</reference>
<dbReference type="PANTHER" id="PTHR24113:SF12">
    <property type="entry name" value="RAN GTPASE-ACTIVATING PROTEIN 1"/>
    <property type="match status" value="1"/>
</dbReference>
<dbReference type="InterPro" id="IPR032675">
    <property type="entry name" value="LRR_dom_sf"/>
</dbReference>
<sequence>MELIENGFAAYKIVLKSQSLSDILSEIDRLPRGITALYLEVEENNYSGTDLEEIFKRLNSSIKFLDFKCIAQAYFKKEFTSAFQYLSNIDHLDLRNNALPDALSGKEMKEFLASIPPNVRHINLRNNQIGYLYQSPDEFMQALSGFYANISSLDLGHNYLDKQKPEALKEAFGKFDKSLTHINLCFNELLLLGQKLAIVISGLCCATHVNLRGNLIGNLTDTSLAKAFEAFKDSVTFIDFSKNHLGAQTAPGLANAFSKLKSVTRLNLEENGFNWSTADKFAKAFSGFKDTKVYSLRLSKNNLETKSVEFLKEAFSGLPPTITELDFSESNLHILTPGQLIDFLETIPSHVKKINVSKNNLFTNKSPRQREELISALKQTKILKRLNLSDNDINASEEAELSSHLLGQKQATLIEKQRRLMEKQQRLMEKQQRITGYGETMQERVFTTNAGTLPTFFLNTLPNANSGERRVNFWPPLQCGQG</sequence>
<keyword evidence="2" id="KW-0433">Leucine-rich repeat</keyword>
<organism evidence="4 5">
    <name type="scientific">Legionella dresdenensis</name>
    <dbReference type="NCBI Taxonomy" id="450200"/>
    <lineage>
        <taxon>Bacteria</taxon>
        <taxon>Pseudomonadati</taxon>
        <taxon>Pseudomonadota</taxon>
        <taxon>Gammaproteobacteria</taxon>
        <taxon>Legionellales</taxon>
        <taxon>Legionellaceae</taxon>
        <taxon>Legionella</taxon>
    </lineage>
</organism>
<evidence type="ECO:0000256" key="2">
    <source>
        <dbReference type="ARBA" id="ARBA00022614"/>
    </source>
</evidence>
<protein>
    <recommendedName>
        <fullName evidence="6">Leucine-rich repeat-containing protein (Substrate of the Dot/Icm secretion system)</fullName>
    </recommendedName>
</protein>
<comment type="caution">
    <text evidence="4">The sequence shown here is derived from an EMBL/GenBank/DDBJ whole genome shotgun (WGS) entry which is preliminary data.</text>
</comment>
<accession>A0ABV8CHP2</accession>
<proteinExistence type="predicted"/>